<dbReference type="Proteomes" id="UP000799538">
    <property type="component" value="Unassembled WGS sequence"/>
</dbReference>
<gene>
    <name evidence="2" type="ORF">BDZ85DRAFT_49900</name>
</gene>
<accession>A0A6A6GL66</accession>
<name>A0A6A6GL66_9PEZI</name>
<evidence type="ECO:0000313" key="2">
    <source>
        <dbReference type="EMBL" id="KAF2226421.1"/>
    </source>
</evidence>
<dbReference type="AlphaFoldDB" id="A0A6A6GL66"/>
<keyword evidence="1" id="KW-0812">Transmembrane</keyword>
<organism evidence="2 3">
    <name type="scientific">Elsinoe ampelina</name>
    <dbReference type="NCBI Taxonomy" id="302913"/>
    <lineage>
        <taxon>Eukaryota</taxon>
        <taxon>Fungi</taxon>
        <taxon>Dikarya</taxon>
        <taxon>Ascomycota</taxon>
        <taxon>Pezizomycotina</taxon>
        <taxon>Dothideomycetes</taxon>
        <taxon>Dothideomycetidae</taxon>
        <taxon>Myriangiales</taxon>
        <taxon>Elsinoaceae</taxon>
        <taxon>Elsinoe</taxon>
    </lineage>
</organism>
<protein>
    <submittedName>
        <fullName evidence="2">Uncharacterized protein</fullName>
    </submittedName>
</protein>
<evidence type="ECO:0000256" key="1">
    <source>
        <dbReference type="SAM" id="Phobius"/>
    </source>
</evidence>
<reference evidence="3" key="1">
    <citation type="journal article" date="2020" name="Stud. Mycol.">
        <title>101 Dothideomycetes genomes: A test case for predicting lifestyles and emergence of pathogens.</title>
        <authorList>
            <person name="Haridas S."/>
            <person name="Albert R."/>
            <person name="Binder M."/>
            <person name="Bloem J."/>
            <person name="LaButti K."/>
            <person name="Salamov A."/>
            <person name="Andreopoulos B."/>
            <person name="Baker S."/>
            <person name="Barry K."/>
            <person name="Bills G."/>
            <person name="Bluhm B."/>
            <person name="Cannon C."/>
            <person name="Castanera R."/>
            <person name="Culley D."/>
            <person name="Daum C."/>
            <person name="Ezra D."/>
            <person name="Gonzalez J."/>
            <person name="Henrissat B."/>
            <person name="Kuo A."/>
            <person name="Liang C."/>
            <person name="Lipzen A."/>
            <person name="Lutzoni F."/>
            <person name="Magnuson J."/>
            <person name="Mondo S."/>
            <person name="Nolan M."/>
            <person name="Ohm R."/>
            <person name="Pangilinan J."/>
            <person name="Park H.-J."/>
            <person name="Ramirez L."/>
            <person name="Alfaro M."/>
            <person name="Sun H."/>
            <person name="Tritt A."/>
            <person name="Yoshinaga Y."/>
            <person name="Zwiers L.-H."/>
            <person name="Turgeon B."/>
            <person name="Goodwin S."/>
            <person name="Spatafora J."/>
            <person name="Crous P."/>
            <person name="Grigoriev I."/>
        </authorList>
    </citation>
    <scope>NUCLEOTIDE SEQUENCE [LARGE SCALE GENOMIC DNA]</scope>
    <source>
        <strain evidence="3">CECT 20119</strain>
    </source>
</reference>
<keyword evidence="1" id="KW-1133">Transmembrane helix</keyword>
<feature type="transmembrane region" description="Helical" evidence="1">
    <location>
        <begin position="49"/>
        <end position="71"/>
    </location>
</feature>
<proteinExistence type="predicted"/>
<keyword evidence="1" id="KW-0472">Membrane</keyword>
<keyword evidence="3" id="KW-1185">Reference proteome</keyword>
<dbReference type="EMBL" id="ML992502">
    <property type="protein sequence ID" value="KAF2226421.1"/>
    <property type="molecule type" value="Genomic_DNA"/>
</dbReference>
<evidence type="ECO:0000313" key="3">
    <source>
        <dbReference type="Proteomes" id="UP000799538"/>
    </source>
</evidence>
<dbReference type="OrthoDB" id="2840209at2759"/>
<sequence length="264" mass="27681">MISSKDDTKQATVLLSAVTDSGKAPLQREIIQKPTRRRNLLGNFPGWKFNYGIIVITAIAPLLIGIVWGSVTARKDAAAWAFAGANIGGRMTQVLAKAIDVLCSAVIGPTLATCVNFFWDGSARTSAFNEHNPKRKAILASDAGSASDRGGFCVSEREGDEGGCLSDYVRAGDIGGEFDLLVRGGGGSWVDGVGGVEDLELGEGEGCGCVEVGGDFGCLVEREAEGRGNGKGEEVVGLGKGSWGGGRRGVGWCMRRRLRERGRG</sequence>